<sequence length="353" mass="39895">GQEIADLREAVKELTNIVSNLTPTVNDIAKLQEVNRQCVGRIAEIQINLDRQVAENNNLKKYIETQRATIESLQSKIAVLESNFDYNPIPSPIVGDDQRTLADLNQFRGNQAPSLLDLSICSAEIVNKISLEVSHDLYDSDHCPILLSLLDFGMKAKVTRKYINWAQFSERINDNLRGTDNLSSIEDLSQFFKVSAGSSSYSFTRSTHQHSPWWDVKCNYLKALKRKLLRKAKSYPSRANWIAYKNKAGALRKYAKERKDKFWDHTCQEAASSHQTFRIIKALLDKDGSPCVSNLMLSSGSSLTAPVAQANAIAMSLIKKPPEERIPFDFSPSQNLRSDFDSLNCSFSMRERI</sequence>
<organism evidence="2 3">
    <name type="scientific">Araneus ventricosus</name>
    <name type="common">Orbweaver spider</name>
    <name type="synonym">Epeira ventricosa</name>
    <dbReference type="NCBI Taxonomy" id="182803"/>
    <lineage>
        <taxon>Eukaryota</taxon>
        <taxon>Metazoa</taxon>
        <taxon>Ecdysozoa</taxon>
        <taxon>Arthropoda</taxon>
        <taxon>Chelicerata</taxon>
        <taxon>Arachnida</taxon>
        <taxon>Araneae</taxon>
        <taxon>Araneomorphae</taxon>
        <taxon>Entelegynae</taxon>
        <taxon>Araneoidea</taxon>
        <taxon>Araneidae</taxon>
        <taxon>Araneus</taxon>
    </lineage>
</organism>
<name>A0A4Y2TNM2_ARAVE</name>
<reference evidence="2 3" key="1">
    <citation type="journal article" date="2019" name="Sci. Rep.">
        <title>Orb-weaving spider Araneus ventricosus genome elucidates the spidroin gene catalogue.</title>
        <authorList>
            <person name="Kono N."/>
            <person name="Nakamura H."/>
            <person name="Ohtoshi R."/>
            <person name="Moran D.A.P."/>
            <person name="Shinohara A."/>
            <person name="Yoshida Y."/>
            <person name="Fujiwara M."/>
            <person name="Mori M."/>
            <person name="Tomita M."/>
            <person name="Arakawa K."/>
        </authorList>
    </citation>
    <scope>NUCLEOTIDE SEQUENCE [LARGE SCALE GENOMIC DNA]</scope>
</reference>
<dbReference type="Gene3D" id="3.60.10.10">
    <property type="entry name" value="Endonuclease/exonuclease/phosphatase"/>
    <property type="match status" value="1"/>
</dbReference>
<evidence type="ECO:0000256" key="1">
    <source>
        <dbReference type="SAM" id="Coils"/>
    </source>
</evidence>
<dbReference type="Proteomes" id="UP000499080">
    <property type="component" value="Unassembled WGS sequence"/>
</dbReference>
<feature type="coiled-coil region" evidence="1">
    <location>
        <begin position="56"/>
        <end position="83"/>
    </location>
</feature>
<feature type="non-terminal residue" evidence="2">
    <location>
        <position position="1"/>
    </location>
</feature>
<dbReference type="EMBL" id="BGPR01029698">
    <property type="protein sequence ID" value="GBO01661.1"/>
    <property type="molecule type" value="Genomic_DNA"/>
</dbReference>
<evidence type="ECO:0008006" key="4">
    <source>
        <dbReference type="Google" id="ProtNLM"/>
    </source>
</evidence>
<evidence type="ECO:0000313" key="2">
    <source>
        <dbReference type="EMBL" id="GBO01661.1"/>
    </source>
</evidence>
<proteinExistence type="predicted"/>
<keyword evidence="1" id="KW-0175">Coiled coil</keyword>
<comment type="caution">
    <text evidence="2">The sequence shown here is derived from an EMBL/GenBank/DDBJ whole genome shotgun (WGS) entry which is preliminary data.</text>
</comment>
<keyword evidence="3" id="KW-1185">Reference proteome</keyword>
<evidence type="ECO:0000313" key="3">
    <source>
        <dbReference type="Proteomes" id="UP000499080"/>
    </source>
</evidence>
<dbReference type="AlphaFoldDB" id="A0A4Y2TNM2"/>
<protein>
    <recommendedName>
        <fullName evidence="4">Endonuclease/exonuclease/phosphatase domain-containing protein</fullName>
    </recommendedName>
</protein>
<accession>A0A4Y2TNM2</accession>
<dbReference type="SUPFAM" id="SSF56219">
    <property type="entry name" value="DNase I-like"/>
    <property type="match status" value="1"/>
</dbReference>
<gene>
    <name evidence="2" type="ORF">AVEN_7741_1</name>
</gene>
<dbReference type="InterPro" id="IPR036691">
    <property type="entry name" value="Endo/exonu/phosph_ase_sf"/>
</dbReference>